<evidence type="ECO:0000313" key="5">
    <source>
        <dbReference type="Proteomes" id="UP001597118"/>
    </source>
</evidence>
<reference evidence="5" key="1">
    <citation type="journal article" date="2019" name="Int. J. Syst. Evol. Microbiol.">
        <title>The Global Catalogue of Microorganisms (GCM) 10K type strain sequencing project: providing services to taxonomists for standard genome sequencing and annotation.</title>
        <authorList>
            <consortium name="The Broad Institute Genomics Platform"/>
            <consortium name="The Broad Institute Genome Sequencing Center for Infectious Disease"/>
            <person name="Wu L."/>
            <person name="Ma J."/>
        </authorList>
    </citation>
    <scope>NUCLEOTIDE SEQUENCE [LARGE SCALE GENOMIC DNA]</scope>
    <source>
        <strain evidence="5">CCUG 53762</strain>
    </source>
</reference>
<dbReference type="InterPro" id="IPR032508">
    <property type="entry name" value="FecR_C"/>
</dbReference>
<evidence type="ECO:0000259" key="3">
    <source>
        <dbReference type="Pfam" id="PF16344"/>
    </source>
</evidence>
<dbReference type="PANTHER" id="PTHR30273">
    <property type="entry name" value="PERIPLASMIC SIGNAL SENSOR AND SIGMA FACTOR ACTIVATOR FECR-RELATED"/>
    <property type="match status" value="1"/>
</dbReference>
<keyword evidence="1" id="KW-1133">Transmembrane helix</keyword>
<evidence type="ECO:0000256" key="1">
    <source>
        <dbReference type="SAM" id="Phobius"/>
    </source>
</evidence>
<protein>
    <submittedName>
        <fullName evidence="4">FecR family protein</fullName>
    </submittedName>
</protein>
<keyword evidence="1" id="KW-0472">Membrane</keyword>
<dbReference type="Gene3D" id="2.60.120.1440">
    <property type="match status" value="1"/>
</dbReference>
<accession>A0ABW4IFW6</accession>
<dbReference type="EMBL" id="JBHUDG010000020">
    <property type="protein sequence ID" value="MFD1630919.1"/>
    <property type="molecule type" value="Genomic_DNA"/>
</dbReference>
<keyword evidence="5" id="KW-1185">Reference proteome</keyword>
<dbReference type="Proteomes" id="UP001597118">
    <property type="component" value="Unassembled WGS sequence"/>
</dbReference>
<feature type="domain" description="FecR protein" evidence="2">
    <location>
        <begin position="162"/>
        <end position="258"/>
    </location>
</feature>
<dbReference type="PANTHER" id="PTHR30273:SF2">
    <property type="entry name" value="PROTEIN FECR"/>
    <property type="match status" value="1"/>
</dbReference>
<dbReference type="InterPro" id="IPR012373">
    <property type="entry name" value="Ferrdict_sens_TM"/>
</dbReference>
<dbReference type="Pfam" id="PF04773">
    <property type="entry name" value="FecR"/>
    <property type="match status" value="1"/>
</dbReference>
<comment type="caution">
    <text evidence="4">The sequence shown here is derived from an EMBL/GenBank/DDBJ whole genome shotgun (WGS) entry which is preliminary data.</text>
</comment>
<sequence>MNESELQDLLKKYKENRCTQAEQQLLEDWVSATVFPEYQISEEDLQKDLAEIEARIPLAKKQRYLWPKIAVAASIICAVAIGVYNYYKTPDSASQQMADYTNDIAPGKNSATLILANGEKINLSEAQTGKIAKESGIEISKTEDGELIYEIKGNKSVYQLNTLSTANGETYQVRLPDGTLVVLNSASRLTYSTTLNEQGQRYVELAGEAYFEVAKDPLHPFIVKTDQQEVRVLGTHFNISSYPEDKAITTTLLEGKVKVLSNKHNMFEILHPGQQTLLTSQSLRVNNKVDLDEVVAWKNGYFKFNGSLEEIMGKIARWYDVEVVYQFKPDASLAFGAEISMQRNISALLKIIESTGNVKFKIEPGDAFGKGRRVYVMK</sequence>
<feature type="transmembrane region" description="Helical" evidence="1">
    <location>
        <begin position="65"/>
        <end position="87"/>
    </location>
</feature>
<gene>
    <name evidence="4" type="ORF">ACFSAH_13600</name>
</gene>
<dbReference type="InterPro" id="IPR006860">
    <property type="entry name" value="FecR"/>
</dbReference>
<feature type="domain" description="Protein FecR C-terminal" evidence="3">
    <location>
        <begin position="305"/>
        <end position="363"/>
    </location>
</feature>
<organism evidence="4 5">
    <name type="scientific">Pseudopedobacter beijingensis</name>
    <dbReference type="NCBI Taxonomy" id="1207056"/>
    <lineage>
        <taxon>Bacteria</taxon>
        <taxon>Pseudomonadati</taxon>
        <taxon>Bacteroidota</taxon>
        <taxon>Sphingobacteriia</taxon>
        <taxon>Sphingobacteriales</taxon>
        <taxon>Sphingobacteriaceae</taxon>
        <taxon>Pseudopedobacter</taxon>
    </lineage>
</organism>
<dbReference type="PIRSF" id="PIRSF018266">
    <property type="entry name" value="FecR"/>
    <property type="match status" value="1"/>
</dbReference>
<dbReference type="RefSeq" id="WP_379663291.1">
    <property type="nucleotide sequence ID" value="NZ_JBHUDG010000020.1"/>
</dbReference>
<evidence type="ECO:0000313" key="4">
    <source>
        <dbReference type="EMBL" id="MFD1630919.1"/>
    </source>
</evidence>
<evidence type="ECO:0000259" key="2">
    <source>
        <dbReference type="Pfam" id="PF04773"/>
    </source>
</evidence>
<keyword evidence="1" id="KW-0812">Transmembrane</keyword>
<name>A0ABW4IFW6_9SPHI</name>
<dbReference type="Gene3D" id="3.55.50.30">
    <property type="match status" value="1"/>
</dbReference>
<proteinExistence type="predicted"/>
<dbReference type="Pfam" id="PF16344">
    <property type="entry name" value="FecR_C"/>
    <property type="match status" value="1"/>
</dbReference>